<accession>A0A975R7Z2</accession>
<gene>
    <name evidence="1" type="ORF">KEF85_10505</name>
</gene>
<dbReference type="Proteomes" id="UP000676649">
    <property type="component" value="Chromosome"/>
</dbReference>
<evidence type="ECO:0000313" key="1">
    <source>
        <dbReference type="EMBL" id="QWF69800.1"/>
    </source>
</evidence>
<dbReference type="RefSeq" id="WP_215580279.1">
    <property type="nucleotide sequence ID" value="NZ_CP073754.1"/>
</dbReference>
<dbReference type="EMBL" id="CP073754">
    <property type="protein sequence ID" value="QWF69800.1"/>
    <property type="molecule type" value="Genomic_DNA"/>
</dbReference>
<evidence type="ECO:0000313" key="2">
    <source>
        <dbReference type="Proteomes" id="UP000676649"/>
    </source>
</evidence>
<dbReference type="KEGG" id="mpad:KEF85_10505"/>
<organism evidence="1 2">
    <name type="scientific">Methylomonas paludis</name>
    <dbReference type="NCBI Taxonomy" id="1173101"/>
    <lineage>
        <taxon>Bacteria</taxon>
        <taxon>Pseudomonadati</taxon>
        <taxon>Pseudomonadota</taxon>
        <taxon>Gammaproteobacteria</taxon>
        <taxon>Methylococcales</taxon>
        <taxon>Methylococcaceae</taxon>
        <taxon>Methylomonas</taxon>
    </lineage>
</organism>
<proteinExistence type="predicted"/>
<keyword evidence="2" id="KW-1185">Reference proteome</keyword>
<protein>
    <submittedName>
        <fullName evidence="1">Uncharacterized protein</fullName>
    </submittedName>
</protein>
<reference evidence="1" key="1">
    <citation type="submission" date="2021-04" db="EMBL/GenBank/DDBJ databases">
        <title>Draft genome sequence data of methanotrophic Methylovulum sp. strain S1L and Methylomonas sp. strain S2AM isolated from boreal lake water columns.</title>
        <authorList>
            <person name="Rissanen A.J."/>
            <person name="Mangayil R."/>
            <person name="Svenning M.M."/>
            <person name="Khanongnuch R."/>
        </authorList>
    </citation>
    <scope>NUCLEOTIDE SEQUENCE</scope>
    <source>
        <strain evidence="1">S2AM</strain>
    </source>
</reference>
<name>A0A975R7Z2_9GAMM</name>
<sequence>MSAENEHLFILKISKPRKPQGITESVKDWKQFVGVLRSSPNLNGDPLLIQQEMRNEWD</sequence>
<dbReference type="AlphaFoldDB" id="A0A975R7Z2"/>